<dbReference type="EMBL" id="KZ826471">
    <property type="protein sequence ID" value="PYI00229.1"/>
    <property type="molecule type" value="Genomic_DNA"/>
</dbReference>
<evidence type="ECO:0000256" key="4">
    <source>
        <dbReference type="ARBA" id="ARBA00023242"/>
    </source>
</evidence>
<dbReference type="AlphaFoldDB" id="A0A319EHD6"/>
<evidence type="ECO:0000256" key="5">
    <source>
        <dbReference type="SAM" id="MobiDB-lite"/>
    </source>
</evidence>
<protein>
    <recommendedName>
        <fullName evidence="6">Xylanolytic transcriptional activator regulatory domain-containing protein</fullName>
    </recommendedName>
</protein>
<dbReference type="STRING" id="1448318.A0A319EHD6"/>
<accession>A0A319EHD6</accession>
<dbReference type="PANTHER" id="PTHR31001">
    <property type="entry name" value="UNCHARACTERIZED TRANSCRIPTIONAL REGULATORY PROTEIN"/>
    <property type="match status" value="1"/>
</dbReference>
<feature type="compositionally biased region" description="Basic and acidic residues" evidence="5">
    <location>
        <begin position="645"/>
        <end position="659"/>
    </location>
</feature>
<sequence>MTVGLGLPPVPLTQTTGPCVPDRLSVGGVISPSCHATPVAVARRGEVCVYADNPHRSARSHAARQAAVPEMQDRLAQLERLVHSLMPDSEFTSHIADESTLLNSRSECCSMRVSASELRYVGGDHWAAILENVAELRDYFDGEEERQPMTIPDHPPDPTHALLLYGCRRATSLEELLEALPPRNTVDRYLSRYFNRMDLVSSSAVHGPTFLREASWLDLIFQSFWADPPNVSIMWLGLLFSMICLGVQASDASAALRELEAEEQALQIDMYREKVVQCLVMGEYTKCGPYVLESVIHYVYIEFCLRRDADQDIWFLLGLEVNLAMRMGYHRDPSHFPGLTPLQGEMRRRLWATVLLGDILISSQMGLPRMVPDSKCDTAEPRNLNDDDLDQALRSELPPSRPETESTTAMGVIARRRMLIALGKISDLAANVHLCPYSEVMRVDRVLHDAAASLPPPLRIEPTPLGIGFTDSPQVLMSRLFLRHLFYKGQLMLHRRFLFAAKPAGEVDAFAYSREACISASLGALQLQHVLDEETSRGGQLQSMQWRVTSIINHQFLTATMILCSLLHRGPPVSQAEEIQRALRRARTSWMRRSVNSREASMAAKTVSIVLSRASGGLDATEPFDESSARVPVEEGPGAPISDGDADKTGDHHSAKALDSEVLDPQDLSWLTDYVTAEYDHPSFMESLRGDRSDVFPFDFNLAHGEGENEWVGIDWPGTGW</sequence>
<dbReference type="CDD" id="cd12148">
    <property type="entry name" value="fungal_TF_MHR"/>
    <property type="match status" value="1"/>
</dbReference>
<evidence type="ECO:0000256" key="3">
    <source>
        <dbReference type="ARBA" id="ARBA00023163"/>
    </source>
</evidence>
<feature type="domain" description="Xylanolytic transcriptional activator regulatory" evidence="6">
    <location>
        <begin position="313"/>
        <end position="387"/>
    </location>
</feature>
<organism evidence="7 8">
    <name type="scientific">Aspergillus sclerotiicarbonarius (strain CBS 121057 / IBT 28362)</name>
    <dbReference type="NCBI Taxonomy" id="1448318"/>
    <lineage>
        <taxon>Eukaryota</taxon>
        <taxon>Fungi</taxon>
        <taxon>Dikarya</taxon>
        <taxon>Ascomycota</taxon>
        <taxon>Pezizomycotina</taxon>
        <taxon>Eurotiomycetes</taxon>
        <taxon>Eurotiomycetidae</taxon>
        <taxon>Eurotiales</taxon>
        <taxon>Aspergillaceae</taxon>
        <taxon>Aspergillus</taxon>
        <taxon>Aspergillus subgen. Circumdati</taxon>
    </lineage>
</organism>
<dbReference type="InterPro" id="IPR007219">
    <property type="entry name" value="XnlR_reg_dom"/>
</dbReference>
<dbReference type="GO" id="GO:0005634">
    <property type="term" value="C:nucleus"/>
    <property type="evidence" value="ECO:0007669"/>
    <property type="project" value="UniProtKB-SubCell"/>
</dbReference>
<dbReference type="SMART" id="SM00906">
    <property type="entry name" value="Fungal_trans"/>
    <property type="match status" value="1"/>
</dbReference>
<name>A0A319EHD6_ASPSB</name>
<evidence type="ECO:0000313" key="7">
    <source>
        <dbReference type="EMBL" id="PYI00229.1"/>
    </source>
</evidence>
<keyword evidence="3" id="KW-0804">Transcription</keyword>
<reference evidence="7 8" key="1">
    <citation type="submission" date="2018-02" db="EMBL/GenBank/DDBJ databases">
        <title>The genomes of Aspergillus section Nigri reveals drivers in fungal speciation.</title>
        <authorList>
            <consortium name="DOE Joint Genome Institute"/>
            <person name="Vesth T.C."/>
            <person name="Nybo J."/>
            <person name="Theobald S."/>
            <person name="Brandl J."/>
            <person name="Frisvad J.C."/>
            <person name="Nielsen K.F."/>
            <person name="Lyhne E.K."/>
            <person name="Kogle M.E."/>
            <person name="Kuo A."/>
            <person name="Riley R."/>
            <person name="Clum A."/>
            <person name="Nolan M."/>
            <person name="Lipzen A."/>
            <person name="Salamov A."/>
            <person name="Henrissat B."/>
            <person name="Wiebenga A."/>
            <person name="De vries R.P."/>
            <person name="Grigoriev I.V."/>
            <person name="Mortensen U.H."/>
            <person name="Andersen M.R."/>
            <person name="Baker S.E."/>
        </authorList>
    </citation>
    <scope>NUCLEOTIDE SEQUENCE [LARGE SCALE GENOMIC DNA]</scope>
    <source>
        <strain evidence="7 8">CBS 121057</strain>
    </source>
</reference>
<keyword evidence="2" id="KW-0805">Transcription regulation</keyword>
<comment type="subcellular location">
    <subcellularLocation>
        <location evidence="1">Nucleus</location>
    </subcellularLocation>
</comment>
<feature type="compositionally biased region" description="Basic and acidic residues" evidence="5">
    <location>
        <begin position="372"/>
        <end position="385"/>
    </location>
</feature>
<dbReference type="InterPro" id="IPR050613">
    <property type="entry name" value="Sec_Metabolite_Reg"/>
</dbReference>
<keyword evidence="4" id="KW-0539">Nucleus</keyword>
<evidence type="ECO:0000259" key="6">
    <source>
        <dbReference type="SMART" id="SM00906"/>
    </source>
</evidence>
<dbReference type="OrthoDB" id="4934715at2759"/>
<dbReference type="GO" id="GO:0008270">
    <property type="term" value="F:zinc ion binding"/>
    <property type="evidence" value="ECO:0007669"/>
    <property type="project" value="InterPro"/>
</dbReference>
<dbReference type="GO" id="GO:0003677">
    <property type="term" value="F:DNA binding"/>
    <property type="evidence" value="ECO:0007669"/>
    <property type="project" value="InterPro"/>
</dbReference>
<dbReference type="PANTHER" id="PTHR31001:SF74">
    <property type="entry name" value="ZN(II)2CYS6 TRANSCRIPTION FACTOR (EUROFUNG)"/>
    <property type="match status" value="1"/>
</dbReference>
<dbReference type="VEuPathDB" id="FungiDB:BO78DRAFT_474123"/>
<gene>
    <name evidence="7" type="ORF">BO78DRAFT_474123</name>
</gene>
<evidence type="ECO:0000313" key="8">
    <source>
        <dbReference type="Proteomes" id="UP000248423"/>
    </source>
</evidence>
<dbReference type="Proteomes" id="UP000248423">
    <property type="component" value="Unassembled WGS sequence"/>
</dbReference>
<dbReference type="GO" id="GO:0006351">
    <property type="term" value="P:DNA-templated transcription"/>
    <property type="evidence" value="ECO:0007669"/>
    <property type="project" value="InterPro"/>
</dbReference>
<proteinExistence type="predicted"/>
<dbReference type="Pfam" id="PF04082">
    <property type="entry name" value="Fungal_trans"/>
    <property type="match status" value="1"/>
</dbReference>
<feature type="region of interest" description="Disordered" evidence="5">
    <location>
        <begin position="620"/>
        <end position="659"/>
    </location>
</feature>
<evidence type="ECO:0000256" key="1">
    <source>
        <dbReference type="ARBA" id="ARBA00004123"/>
    </source>
</evidence>
<evidence type="ECO:0000256" key="2">
    <source>
        <dbReference type="ARBA" id="ARBA00023015"/>
    </source>
</evidence>
<keyword evidence="8" id="KW-1185">Reference proteome</keyword>
<feature type="region of interest" description="Disordered" evidence="5">
    <location>
        <begin position="371"/>
        <end position="407"/>
    </location>
</feature>